<evidence type="ECO:0000313" key="2">
    <source>
        <dbReference type="EMBL" id="KFD47494.1"/>
    </source>
</evidence>
<dbReference type="Proteomes" id="UP000030764">
    <property type="component" value="Unassembled WGS sequence"/>
</dbReference>
<protein>
    <recommendedName>
        <fullName evidence="1">DUF7041 domain-containing protein</fullName>
    </recommendedName>
</protein>
<dbReference type="AlphaFoldDB" id="A0A085LR98"/>
<proteinExistence type="predicted"/>
<evidence type="ECO:0000259" key="1">
    <source>
        <dbReference type="Pfam" id="PF23055"/>
    </source>
</evidence>
<evidence type="ECO:0000313" key="3">
    <source>
        <dbReference type="Proteomes" id="UP000030764"/>
    </source>
</evidence>
<organism evidence="2 3">
    <name type="scientific">Trichuris suis</name>
    <name type="common">pig whipworm</name>
    <dbReference type="NCBI Taxonomy" id="68888"/>
    <lineage>
        <taxon>Eukaryota</taxon>
        <taxon>Metazoa</taxon>
        <taxon>Ecdysozoa</taxon>
        <taxon>Nematoda</taxon>
        <taxon>Enoplea</taxon>
        <taxon>Dorylaimia</taxon>
        <taxon>Trichinellida</taxon>
        <taxon>Trichuridae</taxon>
        <taxon>Trichuris</taxon>
    </lineage>
</organism>
<accession>A0A085LR98</accession>
<name>A0A085LR98_9BILA</name>
<dbReference type="PANTHER" id="PTHR33327">
    <property type="entry name" value="ENDONUCLEASE"/>
    <property type="match status" value="1"/>
</dbReference>
<gene>
    <name evidence="2" type="ORF">M513_11655</name>
</gene>
<dbReference type="Pfam" id="PF23055">
    <property type="entry name" value="DUF7041"/>
    <property type="match status" value="1"/>
</dbReference>
<reference evidence="2 3" key="1">
    <citation type="journal article" date="2014" name="Nat. Genet.">
        <title>Genome and transcriptome of the porcine whipworm Trichuris suis.</title>
        <authorList>
            <person name="Jex A.R."/>
            <person name="Nejsum P."/>
            <person name="Schwarz E.M."/>
            <person name="Hu L."/>
            <person name="Young N.D."/>
            <person name="Hall R.S."/>
            <person name="Korhonen P.K."/>
            <person name="Liao S."/>
            <person name="Thamsborg S."/>
            <person name="Xia J."/>
            <person name="Xu P."/>
            <person name="Wang S."/>
            <person name="Scheerlinck J.P."/>
            <person name="Hofmann A."/>
            <person name="Sternberg P.W."/>
            <person name="Wang J."/>
            <person name="Gasser R.B."/>
        </authorList>
    </citation>
    <scope>NUCLEOTIDE SEQUENCE [LARGE SCALE GENOMIC DNA]</scope>
    <source>
        <strain evidence="2">DCEP-RM93M</strain>
    </source>
</reference>
<dbReference type="PANTHER" id="PTHR33327:SF3">
    <property type="entry name" value="RNA-DIRECTED DNA POLYMERASE"/>
    <property type="match status" value="1"/>
</dbReference>
<sequence length="186" mass="20959">MFMLDYRYGVSLSRWLYLCACSKSVALQLVTRYTMTSQDSATVAGVAVKLPPFWPHAPKLWFAQAEAQFHLRGITSSLTQFYYTIAALPDNVAADVDDLLKPYGDSPYEHLKAQLLEPFSLTEDERFRSLLAASSIGDQRPSQMLREMRRLAGTMIDVNGPFFRRLFLHRLPSHTCAAAVAGDPYC</sequence>
<feature type="domain" description="DUF7041" evidence="1">
    <location>
        <begin position="50"/>
        <end position="131"/>
    </location>
</feature>
<dbReference type="InterPro" id="IPR055469">
    <property type="entry name" value="DUF7041"/>
</dbReference>
<keyword evidence="3" id="KW-1185">Reference proteome</keyword>
<dbReference type="EMBL" id="KL363325">
    <property type="protein sequence ID" value="KFD47494.1"/>
    <property type="molecule type" value="Genomic_DNA"/>
</dbReference>